<organism evidence="1 2">
    <name type="scientific">Candidatus Thiodictyon syntrophicum</name>
    <dbReference type="NCBI Taxonomy" id="1166950"/>
    <lineage>
        <taxon>Bacteria</taxon>
        <taxon>Pseudomonadati</taxon>
        <taxon>Pseudomonadota</taxon>
        <taxon>Gammaproteobacteria</taxon>
        <taxon>Chromatiales</taxon>
        <taxon>Chromatiaceae</taxon>
        <taxon>Thiodictyon</taxon>
    </lineage>
</organism>
<reference evidence="1 2" key="1">
    <citation type="submission" date="2017-03" db="EMBL/GenBank/DDBJ databases">
        <title>Complete genome sequence of Candidatus 'Thiodictyon syntrophicum' sp. nov. strain Cad16T, a photolithoautotroph purple sulfur bacterium isolated from an alpine meromictic lake.</title>
        <authorList>
            <person name="Luedin S.M."/>
            <person name="Pothier J.F."/>
            <person name="Danza F."/>
            <person name="Storelli N."/>
            <person name="Wittwer M."/>
            <person name="Tonolla M."/>
        </authorList>
    </citation>
    <scope>NUCLEOTIDE SEQUENCE [LARGE SCALE GENOMIC DNA]</scope>
    <source>
        <strain evidence="1 2">Cad16T</strain>
    </source>
</reference>
<dbReference type="RefSeq" id="WP_100917525.1">
    <property type="nucleotide sequence ID" value="NZ_CP020370.1"/>
</dbReference>
<dbReference type="KEGG" id="tsy:THSYN_01195"/>
<accession>A0A2K8U2D6</accession>
<keyword evidence="2" id="KW-1185">Reference proteome</keyword>
<sequence length="212" mass="21256">MNTHSNRLFALLTVVVGSLSLVCTDLTPGTNQLPVASAGLCSSVPARLPLPAPGVGDPAHLSAASAAAPQDQVTGLLGALGQLIVEAELSHAAVSGSFNPVISASVAGSGFALEVCRDTIVGEVSLANQPRLRFVIGDFDGDGNTDVAVQRPGAAAWYVDLGALRRATVGVGAPIQLRLIEAAQPGAAGAARGQVDWLAQGPGAARGTRHSS</sequence>
<name>A0A2K8U2D6_9GAMM</name>
<dbReference type="AlphaFoldDB" id="A0A2K8U2D6"/>
<protein>
    <submittedName>
        <fullName evidence="1">Uncharacterized protein</fullName>
    </submittedName>
</protein>
<dbReference type="EMBL" id="CP020370">
    <property type="protein sequence ID" value="AUB79707.1"/>
    <property type="molecule type" value="Genomic_DNA"/>
</dbReference>
<dbReference type="OrthoDB" id="8663017at2"/>
<gene>
    <name evidence="1" type="ORF">THSYN_01195</name>
</gene>
<dbReference type="Proteomes" id="UP000232638">
    <property type="component" value="Chromosome"/>
</dbReference>
<evidence type="ECO:0000313" key="1">
    <source>
        <dbReference type="EMBL" id="AUB79707.1"/>
    </source>
</evidence>
<proteinExistence type="predicted"/>
<evidence type="ECO:0000313" key="2">
    <source>
        <dbReference type="Proteomes" id="UP000232638"/>
    </source>
</evidence>